<sequence>MKQVLVFGLVVVLAFSVYYDLTEGTLPDRSGTGAADAPELQEETPGAQEQEVPPPLEISYQEVIVQSGHTVYTIVQALHQGQVIEANFERIVTDFELLNPQTDAHAIQTGQTYRFPIYPDQAQLQSQRP</sequence>
<feature type="region of interest" description="Disordered" evidence="1">
    <location>
        <begin position="27"/>
        <end position="54"/>
    </location>
</feature>
<dbReference type="RefSeq" id="WP_110518712.1">
    <property type="nucleotide sequence ID" value="NZ_PDOF01000001.1"/>
</dbReference>
<reference evidence="2 3" key="1">
    <citation type="submission" date="2017-10" db="EMBL/GenBank/DDBJ databases">
        <title>Bacillus sp. nov., a halophilic bacterium isolated from a Yangshapao Lake.</title>
        <authorList>
            <person name="Wang H."/>
        </authorList>
    </citation>
    <scope>NUCLEOTIDE SEQUENCE [LARGE SCALE GENOMIC DNA]</scope>
    <source>
        <strain evidence="2 3">YSP-3</strain>
    </source>
</reference>
<comment type="caution">
    <text evidence="2">The sequence shown here is derived from an EMBL/GenBank/DDBJ whole genome shotgun (WGS) entry which is preliminary data.</text>
</comment>
<dbReference type="AlphaFoldDB" id="A0A2W0HXY7"/>
<keyword evidence="3" id="KW-1185">Reference proteome</keyword>
<protein>
    <recommendedName>
        <fullName evidence="4">LysM domain-containing protein</fullName>
    </recommendedName>
</protein>
<accession>A0A2W0HXY7</accession>
<proteinExistence type="predicted"/>
<gene>
    <name evidence="2" type="ORF">CR205_08745</name>
</gene>
<evidence type="ECO:0000313" key="2">
    <source>
        <dbReference type="EMBL" id="PYZ98648.1"/>
    </source>
</evidence>
<dbReference type="EMBL" id="PDOF01000001">
    <property type="protein sequence ID" value="PYZ98648.1"/>
    <property type="molecule type" value="Genomic_DNA"/>
</dbReference>
<evidence type="ECO:0000313" key="3">
    <source>
        <dbReference type="Proteomes" id="UP000248066"/>
    </source>
</evidence>
<organism evidence="2 3">
    <name type="scientific">Alteribacter lacisalsi</name>
    <dbReference type="NCBI Taxonomy" id="2045244"/>
    <lineage>
        <taxon>Bacteria</taxon>
        <taxon>Bacillati</taxon>
        <taxon>Bacillota</taxon>
        <taxon>Bacilli</taxon>
        <taxon>Bacillales</taxon>
        <taxon>Bacillaceae</taxon>
        <taxon>Alteribacter</taxon>
    </lineage>
</organism>
<evidence type="ECO:0008006" key="4">
    <source>
        <dbReference type="Google" id="ProtNLM"/>
    </source>
</evidence>
<name>A0A2W0HXY7_9BACI</name>
<dbReference type="OrthoDB" id="2691912at2"/>
<evidence type="ECO:0000256" key="1">
    <source>
        <dbReference type="SAM" id="MobiDB-lite"/>
    </source>
</evidence>
<dbReference type="Proteomes" id="UP000248066">
    <property type="component" value="Unassembled WGS sequence"/>
</dbReference>